<evidence type="ECO:0000256" key="1">
    <source>
        <dbReference type="SAM" id="MobiDB-lite"/>
    </source>
</evidence>
<dbReference type="RefSeq" id="WP_248633278.1">
    <property type="nucleotide sequence ID" value="NZ_JALPTH010000008.1"/>
</dbReference>
<dbReference type="EMBL" id="JALPTH010000008">
    <property type="protein sequence ID" value="MCK8677877.1"/>
    <property type="molecule type" value="Genomic_DNA"/>
</dbReference>
<dbReference type="Gene3D" id="3.10.28.10">
    <property type="entry name" value="Homing endonucleases"/>
    <property type="match status" value="1"/>
</dbReference>
<evidence type="ECO:0008006" key="4">
    <source>
        <dbReference type="Google" id="ProtNLM"/>
    </source>
</evidence>
<evidence type="ECO:0000313" key="3">
    <source>
        <dbReference type="Proteomes" id="UP001522868"/>
    </source>
</evidence>
<dbReference type="InterPro" id="IPR027434">
    <property type="entry name" value="Homing_endonucl"/>
</dbReference>
<accession>A0ABT0I980</accession>
<comment type="caution">
    <text evidence="2">The sequence shown here is derived from an EMBL/GenBank/DDBJ whole genome shotgun (WGS) entry which is preliminary data.</text>
</comment>
<gene>
    <name evidence="2" type="ORF">M1O15_10805</name>
</gene>
<protein>
    <recommendedName>
        <fullName evidence="4">DOD-type homing endonuclease domain-containing protein</fullName>
    </recommendedName>
</protein>
<sequence length="359" mass="39408">MASKQMVSTVDGVAQAKTVVPRRALWTLDGSKTARTVVTGVTAVSGREAVEVVTDRVTFTAGPGLLLATPDGWKPVPEAAEGLVAWTPPRKLHRGRFTVRPGWHFGYTVGAVCSDGTVGKNYVSLIVNDRGFASRFADALTACTGLSARLEPVTRPSGYLRRDVPGFRVRVVSSYLADLMRQYVGGDAHHMRQRFPRVVLRDLETFAGFMDGYVDGDGFRVRTGFQGRVVVSANVAFLAEWAVVIGARMTPSAVPGRASRLYISDRWHRRGTYRAESHPLQLHESGWVRVHEVRPRPALGAKPFTFYAYRLDPHPDLPGERAPGPPGRLTGGLVRRPGPSGRPRLPGACRRAPGRRRRR</sequence>
<name>A0ABT0I980_9ACTN</name>
<evidence type="ECO:0000313" key="2">
    <source>
        <dbReference type="EMBL" id="MCK8677877.1"/>
    </source>
</evidence>
<organism evidence="2 3">
    <name type="scientific">Streptomyces lichenis</name>
    <dbReference type="NCBI Taxonomy" id="2306967"/>
    <lineage>
        <taxon>Bacteria</taxon>
        <taxon>Bacillati</taxon>
        <taxon>Actinomycetota</taxon>
        <taxon>Actinomycetes</taxon>
        <taxon>Kitasatosporales</taxon>
        <taxon>Streptomycetaceae</taxon>
        <taxon>Streptomyces</taxon>
    </lineage>
</organism>
<feature type="region of interest" description="Disordered" evidence="1">
    <location>
        <begin position="316"/>
        <end position="359"/>
    </location>
</feature>
<feature type="compositionally biased region" description="Low complexity" evidence="1">
    <location>
        <begin position="331"/>
        <end position="351"/>
    </location>
</feature>
<keyword evidence="3" id="KW-1185">Reference proteome</keyword>
<reference evidence="2 3" key="1">
    <citation type="submission" date="2022-04" db="EMBL/GenBank/DDBJ databases">
        <title>Streptomyces sp. nov. LCR6-01 isolated from Lichen of Dirinaria sp.</title>
        <authorList>
            <person name="Kanchanasin P."/>
            <person name="Tanasupawat S."/>
            <person name="Phongsopitanun W."/>
        </authorList>
    </citation>
    <scope>NUCLEOTIDE SEQUENCE [LARGE SCALE GENOMIC DNA]</scope>
    <source>
        <strain evidence="2 3">LCR6-01</strain>
    </source>
</reference>
<dbReference type="Proteomes" id="UP001522868">
    <property type="component" value="Unassembled WGS sequence"/>
</dbReference>
<proteinExistence type="predicted"/>